<dbReference type="InterPro" id="IPR002655">
    <property type="entry name" value="Acyl-CoA_oxidase_C"/>
</dbReference>
<dbReference type="InterPro" id="IPR046373">
    <property type="entry name" value="Acyl-CoA_Oxase/DH_mid-dom_sf"/>
</dbReference>
<reference evidence="14" key="1">
    <citation type="submission" date="2010-08" db="EMBL/GenBank/DDBJ databases">
        <authorList>
            <consortium name="Caenorhabditis japonica Sequencing Consortium"/>
            <person name="Wilson R.K."/>
        </authorList>
    </citation>
    <scope>NUCLEOTIDE SEQUENCE [LARGE SCALE GENOMIC DNA]</scope>
    <source>
        <strain evidence="14">DF5081</strain>
    </source>
</reference>
<organism evidence="13 14">
    <name type="scientific">Caenorhabditis japonica</name>
    <dbReference type="NCBI Taxonomy" id="281687"/>
    <lineage>
        <taxon>Eukaryota</taxon>
        <taxon>Metazoa</taxon>
        <taxon>Ecdysozoa</taxon>
        <taxon>Nematoda</taxon>
        <taxon>Chromadorea</taxon>
        <taxon>Rhabditida</taxon>
        <taxon>Rhabditina</taxon>
        <taxon>Rhabditomorpha</taxon>
        <taxon>Rhabditoidea</taxon>
        <taxon>Rhabditidae</taxon>
        <taxon>Peloderinae</taxon>
        <taxon>Caenorhabditis</taxon>
    </lineage>
</organism>
<feature type="domain" description="Acyl-CoA oxidase C-alpha1" evidence="12">
    <location>
        <begin position="158"/>
        <end position="324"/>
    </location>
</feature>
<dbReference type="AlphaFoldDB" id="A0A8R1IAE1"/>
<evidence type="ECO:0000256" key="9">
    <source>
        <dbReference type="ARBA" id="ARBA00023098"/>
    </source>
</evidence>
<dbReference type="InterPro" id="IPR009100">
    <property type="entry name" value="AcylCoA_DH/oxidase_NM_dom_sf"/>
</dbReference>
<evidence type="ECO:0000256" key="5">
    <source>
        <dbReference type="ARBA" id="ARBA00022630"/>
    </source>
</evidence>
<comment type="pathway">
    <text evidence="3">Lipid metabolism.</text>
</comment>
<dbReference type="Gene3D" id="1.20.140.10">
    <property type="entry name" value="Butyryl-CoA Dehydrogenase, subunit A, domain 3"/>
    <property type="match status" value="2"/>
</dbReference>
<evidence type="ECO:0000256" key="6">
    <source>
        <dbReference type="ARBA" id="ARBA00022827"/>
    </source>
</evidence>
<reference evidence="13" key="2">
    <citation type="submission" date="2022-06" db="UniProtKB">
        <authorList>
            <consortium name="EnsemblMetazoa"/>
        </authorList>
    </citation>
    <scope>IDENTIFICATION</scope>
    <source>
        <strain evidence="13">DF5081</strain>
    </source>
</reference>
<dbReference type="Pfam" id="PF01756">
    <property type="entry name" value="ACOX"/>
    <property type="match status" value="1"/>
</dbReference>
<evidence type="ECO:0000256" key="3">
    <source>
        <dbReference type="ARBA" id="ARBA00005189"/>
    </source>
</evidence>
<dbReference type="GO" id="GO:0016402">
    <property type="term" value="F:pristanoyl-CoA oxidase activity"/>
    <property type="evidence" value="ECO:0007669"/>
    <property type="project" value="TreeGrafter"/>
</dbReference>
<evidence type="ECO:0000259" key="12">
    <source>
        <dbReference type="Pfam" id="PF22924"/>
    </source>
</evidence>
<evidence type="ECO:0000256" key="8">
    <source>
        <dbReference type="ARBA" id="ARBA00023002"/>
    </source>
</evidence>
<dbReference type="FunFam" id="2.40.110.10:FF:000040">
    <property type="entry name" value="Acyl-coenzyme A oxidase"/>
    <property type="match status" value="1"/>
</dbReference>
<keyword evidence="9" id="KW-0443">Lipid metabolism</keyword>
<dbReference type="SUPFAM" id="SSF56645">
    <property type="entry name" value="Acyl-CoA dehydrogenase NM domain-like"/>
    <property type="match status" value="1"/>
</dbReference>
<proteinExistence type="inferred from homology"/>
<dbReference type="EnsemblMetazoa" id="CJA28721.1">
    <property type="protein sequence ID" value="CJA28721.1"/>
    <property type="gene ID" value="WBGene00184295"/>
</dbReference>
<evidence type="ECO:0000259" key="11">
    <source>
        <dbReference type="Pfam" id="PF01756"/>
    </source>
</evidence>
<dbReference type="Gene3D" id="2.40.110.10">
    <property type="entry name" value="Butyryl-CoA Dehydrogenase, subunit A, domain 2"/>
    <property type="match status" value="1"/>
</dbReference>
<comment type="similarity">
    <text evidence="4">Belongs to the acyl-CoA oxidase family.</text>
</comment>
<keyword evidence="8" id="KW-0560">Oxidoreductase</keyword>
<name>A0A8R1IAE1_CAEJA</name>
<protein>
    <recommendedName>
        <fullName evidence="15">Acyl-coenzyme A oxidase</fullName>
    </recommendedName>
</protein>
<comment type="cofactor">
    <cofactor evidence="1">
        <name>FAD</name>
        <dbReference type="ChEBI" id="CHEBI:57692"/>
    </cofactor>
</comment>
<evidence type="ECO:0000256" key="7">
    <source>
        <dbReference type="ARBA" id="ARBA00022832"/>
    </source>
</evidence>
<dbReference type="PANTHER" id="PTHR10909">
    <property type="entry name" value="ELECTRON TRANSPORT OXIDOREDUCTASE"/>
    <property type="match status" value="1"/>
</dbReference>
<dbReference type="InterPro" id="IPR012258">
    <property type="entry name" value="Acyl-CoA_oxidase"/>
</dbReference>
<evidence type="ECO:0000313" key="14">
    <source>
        <dbReference type="Proteomes" id="UP000005237"/>
    </source>
</evidence>
<dbReference type="GO" id="GO:0055088">
    <property type="term" value="P:lipid homeostasis"/>
    <property type="evidence" value="ECO:0007669"/>
    <property type="project" value="TreeGrafter"/>
</dbReference>
<feature type="domain" description="Acyl-CoA oxidase C-terminal" evidence="11">
    <location>
        <begin position="359"/>
        <end position="523"/>
    </location>
</feature>
<evidence type="ECO:0000256" key="2">
    <source>
        <dbReference type="ARBA" id="ARBA00004275"/>
    </source>
</evidence>
<evidence type="ECO:0008006" key="15">
    <source>
        <dbReference type="Google" id="ProtNLM"/>
    </source>
</evidence>
<evidence type="ECO:0000313" key="13">
    <source>
        <dbReference type="EnsemblMetazoa" id="CJA28721.1"/>
    </source>
</evidence>
<evidence type="ECO:0000256" key="4">
    <source>
        <dbReference type="ARBA" id="ARBA00006288"/>
    </source>
</evidence>
<dbReference type="InterPro" id="IPR036250">
    <property type="entry name" value="AcylCo_DH-like_C"/>
</dbReference>
<dbReference type="InterPro" id="IPR055060">
    <property type="entry name" value="ACOX_C_alpha1"/>
</dbReference>
<dbReference type="GO" id="GO:0005504">
    <property type="term" value="F:fatty acid binding"/>
    <property type="evidence" value="ECO:0007669"/>
    <property type="project" value="TreeGrafter"/>
</dbReference>
<keyword evidence="10" id="KW-0576">Peroxisome</keyword>
<evidence type="ECO:0000256" key="10">
    <source>
        <dbReference type="ARBA" id="ARBA00023140"/>
    </source>
</evidence>
<dbReference type="GO" id="GO:0033540">
    <property type="term" value="P:fatty acid beta-oxidation using acyl-CoA oxidase"/>
    <property type="evidence" value="ECO:0007669"/>
    <property type="project" value="TreeGrafter"/>
</dbReference>
<keyword evidence="5" id="KW-0285">Flavoprotein</keyword>
<dbReference type="PANTHER" id="PTHR10909:SF390">
    <property type="entry name" value="PEROXISOMAL ACYL-COENZYME A OXIDASE 3"/>
    <property type="match status" value="1"/>
</dbReference>
<evidence type="ECO:0000256" key="1">
    <source>
        <dbReference type="ARBA" id="ARBA00001974"/>
    </source>
</evidence>
<accession>A0A8R1IAE1</accession>
<keyword evidence="7" id="KW-0276">Fatty acid metabolism</keyword>
<dbReference type="Proteomes" id="UP000005237">
    <property type="component" value="Unassembled WGS sequence"/>
</dbReference>
<dbReference type="FunFam" id="1.20.140.10:FF:000007">
    <property type="entry name" value="Acyl-coenzyme A oxidase"/>
    <property type="match status" value="1"/>
</dbReference>
<dbReference type="FunFam" id="1.20.140.10:FF:000010">
    <property type="entry name" value="Acyl-coenzyme A oxidase"/>
    <property type="match status" value="1"/>
</dbReference>
<keyword evidence="14" id="KW-1185">Reference proteome</keyword>
<dbReference type="GO" id="GO:0071949">
    <property type="term" value="F:FAD binding"/>
    <property type="evidence" value="ECO:0007669"/>
    <property type="project" value="InterPro"/>
</dbReference>
<dbReference type="GO" id="GO:0005777">
    <property type="term" value="C:peroxisome"/>
    <property type="evidence" value="ECO:0007669"/>
    <property type="project" value="UniProtKB-SubCell"/>
</dbReference>
<dbReference type="SUPFAM" id="SSF47203">
    <property type="entry name" value="Acyl-CoA dehydrogenase C-terminal domain-like"/>
    <property type="match status" value="2"/>
</dbReference>
<sequence length="544" mass="60537">MDLLLIARHVVGAFCLTEVSHGSNTAEVQTTATYDNGHLIFDTPNVGAIKCWAGNLSHSATHVVVYAQLIVGSKNEGLHAFVLQVRNLQTFETLPGITIGDMGSKPGCWQGVENGWMEFKKHKAPLSSLLNKGCDITPEGKYLTSFKSKSEKQSVSLGTLSVGRLGIIGKGMMGCTFASTIAIRYSVARRQFGAEKGVENEIPVLEYPLQQHRLFPYLSAAICIRIFQKIFVERFTEYMMRVIMGEKTDEMSEYSKEVHALSSGAKPVCTWLGVEALAEARKACGGHGLMHMSRLNTLRDDNDPSQTYEGENFMILQQTSNILLGKVNSFGSIKTPMSTMSFLNSSPPPFSGWSSSNTTQDVLSAYRYLTYHLLKSTSSEAQKLKASGKNSFEVRNETQVHRAMNLSIAYTEHTMIDWVQQFVNEVDDHSLKAVLQKVLNLFALFLLERHLATLYITDYASGGKFGEDLRKKMRDSEEVLKPEALALVDAIAPDDFVLNSTLGSSDGRAYEHLMAEFRKYENEQPGWICELAQFLEKRANNSKL</sequence>
<comment type="subcellular location">
    <subcellularLocation>
        <location evidence="2">Peroxisome</location>
    </subcellularLocation>
</comment>
<keyword evidence="6" id="KW-0274">FAD</keyword>
<dbReference type="Pfam" id="PF22924">
    <property type="entry name" value="ACOX_C_alpha1"/>
    <property type="match status" value="1"/>
</dbReference>